<dbReference type="AlphaFoldDB" id="A0A6I6AIQ2"/>
<evidence type="ECO:0000313" key="3">
    <source>
        <dbReference type="Proteomes" id="UP000427281"/>
    </source>
</evidence>
<dbReference type="PANTHER" id="PTHR12110">
    <property type="entry name" value="HYDROXYPYRUVATE ISOMERASE"/>
    <property type="match status" value="1"/>
</dbReference>
<dbReference type="Gene3D" id="3.20.20.150">
    <property type="entry name" value="Divalent-metal-dependent TIM barrel enzymes"/>
    <property type="match status" value="1"/>
</dbReference>
<organism evidence="2 3">
    <name type="scientific">Gimesia benthica</name>
    <dbReference type="NCBI Taxonomy" id="2608982"/>
    <lineage>
        <taxon>Bacteria</taxon>
        <taxon>Pseudomonadati</taxon>
        <taxon>Planctomycetota</taxon>
        <taxon>Planctomycetia</taxon>
        <taxon>Planctomycetales</taxon>
        <taxon>Planctomycetaceae</taxon>
        <taxon>Gimesia</taxon>
    </lineage>
</organism>
<accession>A0A6I6AIQ2</accession>
<evidence type="ECO:0000313" key="2">
    <source>
        <dbReference type="EMBL" id="QGQ24991.1"/>
    </source>
</evidence>
<dbReference type="InterPro" id="IPR050312">
    <property type="entry name" value="IolE/XylAMocC-like"/>
</dbReference>
<dbReference type="GO" id="GO:0016853">
    <property type="term" value="F:isomerase activity"/>
    <property type="evidence" value="ECO:0007669"/>
    <property type="project" value="UniProtKB-KW"/>
</dbReference>
<dbReference type="InterPro" id="IPR036237">
    <property type="entry name" value="Xyl_isomerase-like_sf"/>
</dbReference>
<protein>
    <submittedName>
        <fullName evidence="2">Sugar phosphate isomerase/epimerase</fullName>
    </submittedName>
</protein>
<evidence type="ECO:0000259" key="1">
    <source>
        <dbReference type="Pfam" id="PF01261"/>
    </source>
</evidence>
<gene>
    <name evidence="2" type="ORF">F1728_20855</name>
</gene>
<dbReference type="Pfam" id="PF01261">
    <property type="entry name" value="AP_endonuc_2"/>
    <property type="match status" value="1"/>
</dbReference>
<proteinExistence type="predicted"/>
<dbReference type="KEGG" id="gim:F1728_20855"/>
<dbReference type="InterPro" id="IPR013022">
    <property type="entry name" value="Xyl_isomerase-like_TIM-brl"/>
</dbReference>
<reference evidence="2 3" key="1">
    <citation type="submission" date="2019-09" db="EMBL/GenBank/DDBJ databases">
        <title>Gimesia benthica sp. nov., a novel bacterium isolated from deep-sea water of the Northwest Indian Ocean.</title>
        <authorList>
            <person name="Dai X."/>
        </authorList>
    </citation>
    <scope>NUCLEOTIDE SEQUENCE [LARGE SCALE GENOMIC DNA]</scope>
    <source>
        <strain evidence="2 3">E7</strain>
    </source>
</reference>
<dbReference type="Proteomes" id="UP000427281">
    <property type="component" value="Chromosome"/>
</dbReference>
<sequence>MFFANKGVFGVFVAASSRCFSDESFEVSCERLTDLEYDKIEIWMDEESDHLKPSEVSRSPEDFYSRFREATRLTPIAFCLENDIEPTAFQSLCKAAKQLRIAQITIPASPLGTPFNSEIDRLKALLKIASRDGIRLSIKTKTGQLTEDPRTATELCQSVKGLGLTLDPSYYTCGPYSNTSYDMVFPYVCHVHLRDSTSDQVQVPVGLGEIDYSRMISMLERQNYNQFLSVELLPSLLNGVDRALELRKLRMLLESVVI</sequence>
<name>A0A6I6AIQ2_9PLAN</name>
<feature type="domain" description="Xylose isomerase-like TIM barrel" evidence="1">
    <location>
        <begin position="88"/>
        <end position="233"/>
    </location>
</feature>
<dbReference type="PANTHER" id="PTHR12110:SF53">
    <property type="entry name" value="BLR5974 PROTEIN"/>
    <property type="match status" value="1"/>
</dbReference>
<dbReference type="EMBL" id="CP043930">
    <property type="protein sequence ID" value="QGQ24991.1"/>
    <property type="molecule type" value="Genomic_DNA"/>
</dbReference>
<dbReference type="SUPFAM" id="SSF51658">
    <property type="entry name" value="Xylose isomerase-like"/>
    <property type="match status" value="1"/>
</dbReference>
<keyword evidence="2" id="KW-0413">Isomerase</keyword>
<keyword evidence="3" id="KW-1185">Reference proteome</keyword>